<accession>A0A1V0SHA5</accession>
<dbReference type="EMBL" id="KY684106">
    <property type="protein sequence ID" value="ARF11028.1"/>
    <property type="molecule type" value="Genomic_DNA"/>
</dbReference>
<organism evidence="1">
    <name type="scientific">Hokovirus HKV1</name>
    <dbReference type="NCBI Taxonomy" id="1977638"/>
    <lineage>
        <taxon>Viruses</taxon>
        <taxon>Varidnaviria</taxon>
        <taxon>Bamfordvirae</taxon>
        <taxon>Nucleocytoviricota</taxon>
        <taxon>Megaviricetes</taxon>
        <taxon>Imitervirales</taxon>
        <taxon>Mimiviridae</taxon>
        <taxon>Klosneuvirinae</taxon>
        <taxon>Hokovirus</taxon>
    </lineage>
</organism>
<gene>
    <name evidence="1" type="ORF">Hokovirus_4_2</name>
</gene>
<proteinExistence type="predicted"/>
<protein>
    <submittedName>
        <fullName evidence="1">Uncharacterized protein</fullName>
    </submittedName>
</protein>
<sequence length="287" mass="34684">MTDIYNRNLVYLQLLNRRLKKFKYIEEHNIDIEPWDLITEDTSYLELEDQDIIKHSDKYKIGDGFDKNETIKLKDFIESNLQYDKFINYNCKYNLFIDQKLFLDQELVPLHKNIKIQYLGIVTYDSINEYIIDDTPIEEEFDEDKRIRLSDVINCTGNDFKVGLSIGSGSIYFFKVVDDIIPEQYIFHYDHLFYKTNYITKLDYYPIENNILYDLEVTDLRKSIYYPSDVLFHDIKYYYDFGASQESLHRYFYLGYDYGDKSWFICMHDEYLEKSYIKVVDIKAAKK</sequence>
<reference evidence="1" key="1">
    <citation type="journal article" date="2017" name="Science">
        <title>Giant viruses with an expanded complement of translation system components.</title>
        <authorList>
            <person name="Schulz F."/>
            <person name="Yutin N."/>
            <person name="Ivanova N.N."/>
            <person name="Ortega D.R."/>
            <person name="Lee T.K."/>
            <person name="Vierheilig J."/>
            <person name="Daims H."/>
            <person name="Horn M."/>
            <person name="Wagner M."/>
            <person name="Jensen G.J."/>
            <person name="Kyrpides N.C."/>
            <person name="Koonin E.V."/>
            <person name="Woyke T."/>
        </authorList>
    </citation>
    <scope>NUCLEOTIDE SEQUENCE</scope>
    <source>
        <strain evidence="1">HKV1</strain>
    </source>
</reference>
<name>A0A1V0SHA5_9VIRU</name>
<evidence type="ECO:0000313" key="1">
    <source>
        <dbReference type="EMBL" id="ARF11028.1"/>
    </source>
</evidence>